<comment type="caution">
    <text evidence="4">The sequence shown here is derived from an EMBL/GenBank/DDBJ whole genome shotgun (WGS) entry which is preliminary data.</text>
</comment>
<dbReference type="InterPro" id="IPR046711">
    <property type="entry name" value="DUF6784"/>
</dbReference>
<feature type="transmembrane region" description="Helical" evidence="1">
    <location>
        <begin position="432"/>
        <end position="451"/>
    </location>
</feature>
<feature type="transmembrane region" description="Helical" evidence="1">
    <location>
        <begin position="531"/>
        <end position="550"/>
    </location>
</feature>
<dbReference type="InterPro" id="IPR046712">
    <property type="entry name" value="DUF6785"/>
</dbReference>
<evidence type="ECO:0000259" key="2">
    <source>
        <dbReference type="Pfam" id="PF20580"/>
    </source>
</evidence>
<keyword evidence="1" id="KW-1133">Transmembrane helix</keyword>
<dbReference type="AlphaFoldDB" id="A0A1F6CAR2"/>
<gene>
    <name evidence="4" type="ORF">A3F84_08050</name>
</gene>
<proteinExistence type="predicted"/>
<protein>
    <submittedName>
        <fullName evidence="4">Uncharacterized protein</fullName>
    </submittedName>
</protein>
<feature type="transmembrane region" description="Helical" evidence="1">
    <location>
        <begin position="34"/>
        <end position="51"/>
    </location>
</feature>
<keyword evidence="1" id="KW-0472">Membrane</keyword>
<name>A0A1F6CAR2_HANXR</name>
<dbReference type="Pfam" id="PF20581">
    <property type="entry name" value="DUF6785"/>
    <property type="match status" value="1"/>
</dbReference>
<feature type="transmembrane region" description="Helical" evidence="1">
    <location>
        <begin position="389"/>
        <end position="412"/>
    </location>
</feature>
<dbReference type="Proteomes" id="UP000178606">
    <property type="component" value="Unassembled WGS sequence"/>
</dbReference>
<feature type="transmembrane region" description="Helical" evidence="1">
    <location>
        <begin position="562"/>
        <end position="584"/>
    </location>
</feature>
<feature type="domain" description="DUF6784" evidence="2">
    <location>
        <begin position="535"/>
        <end position="623"/>
    </location>
</feature>
<feature type="transmembrane region" description="Helical" evidence="1">
    <location>
        <begin position="312"/>
        <end position="331"/>
    </location>
</feature>
<feature type="transmembrane region" description="Helical" evidence="1">
    <location>
        <begin position="357"/>
        <end position="377"/>
    </location>
</feature>
<reference evidence="4 5" key="1">
    <citation type="journal article" date="2016" name="Nat. Commun.">
        <title>Thousands of microbial genomes shed light on interconnected biogeochemical processes in an aquifer system.</title>
        <authorList>
            <person name="Anantharaman K."/>
            <person name="Brown C.T."/>
            <person name="Hug L.A."/>
            <person name="Sharon I."/>
            <person name="Castelle C.J."/>
            <person name="Probst A.J."/>
            <person name="Thomas B.C."/>
            <person name="Singh A."/>
            <person name="Wilkins M.J."/>
            <person name="Karaoz U."/>
            <person name="Brodie E.L."/>
            <person name="Williams K.H."/>
            <person name="Hubbard S.S."/>
            <person name="Banfield J.F."/>
        </authorList>
    </citation>
    <scope>NUCLEOTIDE SEQUENCE [LARGE SCALE GENOMIC DNA]</scope>
    <source>
        <strain evidence="5">RIFCSPLOWO2_12_FULL_64_10</strain>
    </source>
</reference>
<feature type="transmembrane region" description="Helical" evidence="1">
    <location>
        <begin position="151"/>
        <end position="172"/>
    </location>
</feature>
<dbReference type="Pfam" id="PF20580">
    <property type="entry name" value="DUF6784"/>
    <property type="match status" value="1"/>
</dbReference>
<evidence type="ECO:0000259" key="3">
    <source>
        <dbReference type="Pfam" id="PF20581"/>
    </source>
</evidence>
<feature type="domain" description="DUF6785" evidence="3">
    <location>
        <begin position="4"/>
        <end position="499"/>
    </location>
</feature>
<feature type="transmembrane region" description="Helical" evidence="1">
    <location>
        <begin position="273"/>
        <end position="291"/>
    </location>
</feature>
<feature type="transmembrane region" description="Helical" evidence="1">
    <location>
        <begin position="209"/>
        <end position="229"/>
    </location>
</feature>
<feature type="transmembrane region" description="Helical" evidence="1">
    <location>
        <begin position="604"/>
        <end position="626"/>
    </location>
</feature>
<feature type="transmembrane region" description="Helical" evidence="1">
    <location>
        <begin position="7"/>
        <end position="28"/>
    </location>
</feature>
<evidence type="ECO:0000256" key="1">
    <source>
        <dbReference type="SAM" id="Phobius"/>
    </source>
</evidence>
<sequence length="637" mass="71501">MKGRAVLWGFVVVVIVNVWITYAGYVLHSYSLNITNFSIALLSLFLCLLIGNRTWKRFRPASALTQAELFTILIMGLVGSIIPSRGLTGIFLGALASPYYLATPENRWAEFLHDSIPGWMVPPNTGGAMQWLFEGLPEGMPIPWGLWMMPLLWWCLLIGAGFLVCASIVVILRRQWAEHERLVYPLLHPVVDLATDGQEGRPSLLRNRLFWTGFAISGGIISWNIINYFNPTVPRINMSPNAGLFYFADYFPPLLTHINTYTIGFGYFVNLEVLFSLWFFHLFLLAQNAVFRRMGFYFGSNHKGGGAYSDPVIQWQCAGALFAFVIVGLYVGRRHLKDTFRKAFRGDATVEDGDEFMSYRAAVFCLIGGLAFIVGWLMQSGMELRMIALFLPAALITYIALAKFVCESGTLYISAPISPQDFALQVFGSRSFSASSITATAFSSCLSWTLFTTPLSMGAKLADTVRGNKRRLFWAVWLALVTGLAVNIALTIYYGYTYGAYNFYDYPFVRYAPSAFDNAVTTLQDPYETSWPRIAFFGIGAAFVSFLMLMRYRFPAWPFHPAGFIVATTSILHEILSLFIVWSFKAIVTRVGGVALYRRFRPLFIGIIVGRAFGVTLSFVVDTLFFPGQGHYVHGWV</sequence>
<accession>A0A1F6CAR2</accession>
<feature type="transmembrane region" description="Helical" evidence="1">
    <location>
        <begin position="472"/>
        <end position="496"/>
    </location>
</feature>
<evidence type="ECO:0000313" key="4">
    <source>
        <dbReference type="EMBL" id="OGG46285.1"/>
    </source>
</evidence>
<evidence type="ECO:0000313" key="5">
    <source>
        <dbReference type="Proteomes" id="UP000178606"/>
    </source>
</evidence>
<keyword evidence="1" id="KW-0812">Transmembrane</keyword>
<organism evidence="4 5">
    <name type="scientific">Handelsmanbacteria sp. (strain RIFCSPLOWO2_12_FULL_64_10)</name>
    <dbReference type="NCBI Taxonomy" id="1817868"/>
    <lineage>
        <taxon>Bacteria</taxon>
        <taxon>Candidatus Handelsmaniibacteriota</taxon>
    </lineage>
</organism>
<dbReference type="EMBL" id="MFKF01000328">
    <property type="protein sequence ID" value="OGG46285.1"/>
    <property type="molecule type" value="Genomic_DNA"/>
</dbReference>